<reference evidence="17 18" key="1">
    <citation type="submission" date="2019-07" db="EMBL/GenBank/DDBJ databases">
        <title>Genome sequencing for Ferrovibrio sp. K5.</title>
        <authorList>
            <person name="Park S.-J."/>
        </authorList>
    </citation>
    <scope>NUCLEOTIDE SEQUENCE [LARGE SCALE GENOMIC DNA]</scope>
    <source>
        <strain evidence="17 18">K5</strain>
    </source>
</reference>
<name>A0A516H380_9PROT</name>
<keyword evidence="13 14" id="KW-0998">Cell outer membrane</keyword>
<dbReference type="SMART" id="SM00965">
    <property type="entry name" value="STN"/>
    <property type="match status" value="1"/>
</dbReference>
<evidence type="ECO:0000256" key="6">
    <source>
        <dbReference type="ARBA" id="ARBA00022692"/>
    </source>
</evidence>
<dbReference type="NCBIfam" id="TIGR01783">
    <property type="entry name" value="TonB-siderophor"/>
    <property type="match status" value="1"/>
</dbReference>
<dbReference type="GO" id="GO:0009279">
    <property type="term" value="C:cell outer membrane"/>
    <property type="evidence" value="ECO:0007669"/>
    <property type="project" value="UniProtKB-SubCell"/>
</dbReference>
<organism evidence="17 18">
    <name type="scientific">Ferrovibrio terrae</name>
    <dbReference type="NCBI Taxonomy" id="2594003"/>
    <lineage>
        <taxon>Bacteria</taxon>
        <taxon>Pseudomonadati</taxon>
        <taxon>Pseudomonadota</taxon>
        <taxon>Alphaproteobacteria</taxon>
        <taxon>Rhodospirillales</taxon>
        <taxon>Rhodospirillaceae</taxon>
        <taxon>Ferrovibrio</taxon>
    </lineage>
</organism>
<dbReference type="Gene3D" id="3.55.50.30">
    <property type="match status" value="1"/>
</dbReference>
<evidence type="ECO:0000313" key="18">
    <source>
        <dbReference type="Proteomes" id="UP000317496"/>
    </source>
</evidence>
<accession>A0A516H380</accession>
<keyword evidence="4 14" id="KW-1134">Transmembrane beta strand</keyword>
<keyword evidence="11 14" id="KW-0472">Membrane</keyword>
<dbReference type="InterPro" id="IPR000531">
    <property type="entry name" value="Beta-barrel_TonB"/>
</dbReference>
<dbReference type="InterPro" id="IPR012910">
    <property type="entry name" value="Plug_dom"/>
</dbReference>
<dbReference type="Proteomes" id="UP000317496">
    <property type="component" value="Chromosome"/>
</dbReference>
<dbReference type="Pfam" id="PF07715">
    <property type="entry name" value="Plug"/>
    <property type="match status" value="1"/>
</dbReference>
<evidence type="ECO:0000256" key="13">
    <source>
        <dbReference type="ARBA" id="ARBA00023237"/>
    </source>
</evidence>
<dbReference type="PANTHER" id="PTHR32552">
    <property type="entry name" value="FERRICHROME IRON RECEPTOR-RELATED"/>
    <property type="match status" value="1"/>
</dbReference>
<keyword evidence="10 15" id="KW-0798">TonB box</keyword>
<dbReference type="InterPro" id="IPR010105">
    <property type="entry name" value="TonB_sidphr_rcpt"/>
</dbReference>
<dbReference type="InterPro" id="IPR011662">
    <property type="entry name" value="Secretin/TonB_short_N"/>
</dbReference>
<keyword evidence="6 14" id="KW-0812">Transmembrane</keyword>
<keyword evidence="3 14" id="KW-0813">Transport</keyword>
<evidence type="ECO:0000256" key="14">
    <source>
        <dbReference type="PROSITE-ProRule" id="PRU01360"/>
    </source>
</evidence>
<keyword evidence="18" id="KW-1185">Reference proteome</keyword>
<keyword evidence="5" id="KW-0410">Iron transport</keyword>
<dbReference type="Gene3D" id="2.40.170.20">
    <property type="entry name" value="TonB-dependent receptor, beta-barrel domain"/>
    <property type="match status" value="1"/>
</dbReference>
<dbReference type="InterPro" id="IPR036942">
    <property type="entry name" value="Beta-barrel_TonB_sf"/>
</dbReference>
<evidence type="ECO:0000256" key="10">
    <source>
        <dbReference type="ARBA" id="ARBA00023077"/>
    </source>
</evidence>
<evidence type="ECO:0000256" key="8">
    <source>
        <dbReference type="ARBA" id="ARBA00023004"/>
    </source>
</evidence>
<evidence type="ECO:0000256" key="1">
    <source>
        <dbReference type="ARBA" id="ARBA00004571"/>
    </source>
</evidence>
<dbReference type="Pfam" id="PF07660">
    <property type="entry name" value="STN"/>
    <property type="match status" value="1"/>
</dbReference>
<evidence type="ECO:0000256" key="12">
    <source>
        <dbReference type="ARBA" id="ARBA00023170"/>
    </source>
</evidence>
<keyword evidence="7" id="KW-0732">Signal</keyword>
<proteinExistence type="inferred from homology"/>
<sequence length="829" mass="89858">MDVKLAAQQVLADGKRYSAGRGHSVRSLSGLAPLAVGTMMIGAAIAVVPPASAQSAAPAQAVAQQRLSFDIPAQDLSRAVLALANRASLQILFDGAQLQNLRSTTVSGNMTTQDALVRMLEGTGMTYRFTGPTTVRLVEIPKSSSGAAVLPPLTIEGQGGYVETATGPVDGYVATRSATGTKTDTPLIETPQSISVISREQIADQNAQSLNQVLRYTAGVTPETRGAVATRYDMFTIRGFDAQRYWNGLKQQGLYYIEPQLDPYLMERVEVLKGPSSTLYGQAPAGGIANQVSKRPGETALNEVGIEAGSNNHMRLTGDFSGKIDPEGKLLYRFTGVGISEDGQINMTENERIAIAPSVTWRPDVDTSLTLLGLVQSDPKGNSYGGIPPQGTVLPSQFGTIPVDFYDGDPNYEKMVRQQQALGYEFDKRFTDVWSFRSNGRVHHTTMAYDSIYADGMQADGINLKRGTASSRESLMTYAIDNQVETRFGTGPVNHTMVTGFDYQHLNGSYATGFGSAPDLNVWNPIYYQTITAPARSRKESRAEQVGVYTQDQMRLGGFTLTLGLRHDDSQIDTTDETGKVVRQDDSAWTGKAGLMYNFANGMAPYISYSEAFTPQGGTTFAGAPFKPEEAKQYEAGLKYQPPGTRSLYTVAVFDLTRTNVKSADPVNAFYSLQTGEVKSRGLEMEARFGVTEQLDLIGAYTLLDTEVTKDTENQGNRLAAVPEHQASAWAVYRMPAGSYKGLSLGAGVRYTGETVNTSNKISVSPVTLVDAMVSYDLGALSNNFAGMELTLNAKNLFDTTYVASCYYGDSWCAYGYERTITAGLRYRW</sequence>
<evidence type="ECO:0000256" key="7">
    <source>
        <dbReference type="ARBA" id="ARBA00022729"/>
    </source>
</evidence>
<feature type="domain" description="Secretin/TonB short N-terminal" evidence="16">
    <location>
        <begin position="89"/>
        <end position="140"/>
    </location>
</feature>
<dbReference type="GO" id="GO:0015344">
    <property type="term" value="F:siderophore uptake transmembrane transporter activity"/>
    <property type="evidence" value="ECO:0007669"/>
    <property type="project" value="TreeGrafter"/>
</dbReference>
<dbReference type="InterPro" id="IPR039426">
    <property type="entry name" value="TonB-dep_rcpt-like"/>
</dbReference>
<gene>
    <name evidence="17" type="ORF">FNB15_13570</name>
</gene>
<dbReference type="FunFam" id="2.40.170.20:FF:000005">
    <property type="entry name" value="TonB-dependent siderophore receptor"/>
    <property type="match status" value="1"/>
</dbReference>
<evidence type="ECO:0000256" key="11">
    <source>
        <dbReference type="ARBA" id="ARBA00023136"/>
    </source>
</evidence>
<dbReference type="AlphaFoldDB" id="A0A516H380"/>
<evidence type="ECO:0000256" key="2">
    <source>
        <dbReference type="ARBA" id="ARBA00009810"/>
    </source>
</evidence>
<dbReference type="GO" id="GO:0038023">
    <property type="term" value="F:signaling receptor activity"/>
    <property type="evidence" value="ECO:0007669"/>
    <property type="project" value="InterPro"/>
</dbReference>
<dbReference type="CDD" id="cd01347">
    <property type="entry name" value="ligand_gated_channel"/>
    <property type="match status" value="1"/>
</dbReference>
<protein>
    <submittedName>
        <fullName evidence="17">TonB-dependent siderophore receptor</fullName>
    </submittedName>
</protein>
<dbReference type="EMBL" id="CP041636">
    <property type="protein sequence ID" value="QDO98236.1"/>
    <property type="molecule type" value="Genomic_DNA"/>
</dbReference>
<evidence type="ECO:0000256" key="3">
    <source>
        <dbReference type="ARBA" id="ARBA00022448"/>
    </source>
</evidence>
<dbReference type="OrthoDB" id="9760333at2"/>
<comment type="similarity">
    <text evidence="2 14 15">Belongs to the TonB-dependent receptor family.</text>
</comment>
<evidence type="ECO:0000256" key="5">
    <source>
        <dbReference type="ARBA" id="ARBA00022496"/>
    </source>
</evidence>
<evidence type="ECO:0000259" key="16">
    <source>
        <dbReference type="SMART" id="SM00965"/>
    </source>
</evidence>
<dbReference type="SUPFAM" id="SSF56935">
    <property type="entry name" value="Porins"/>
    <property type="match status" value="1"/>
</dbReference>
<keyword evidence="12 17" id="KW-0675">Receptor</keyword>
<dbReference type="Pfam" id="PF00593">
    <property type="entry name" value="TonB_dep_Rec_b-barrel"/>
    <property type="match status" value="1"/>
</dbReference>
<evidence type="ECO:0000256" key="4">
    <source>
        <dbReference type="ARBA" id="ARBA00022452"/>
    </source>
</evidence>
<dbReference type="GO" id="GO:0015891">
    <property type="term" value="P:siderophore transport"/>
    <property type="evidence" value="ECO:0007669"/>
    <property type="project" value="InterPro"/>
</dbReference>
<dbReference type="Gene3D" id="2.170.130.10">
    <property type="entry name" value="TonB-dependent receptor, plug domain"/>
    <property type="match status" value="1"/>
</dbReference>
<dbReference type="PANTHER" id="PTHR32552:SF68">
    <property type="entry name" value="FERRICHROME OUTER MEMBRANE TRANSPORTER_PHAGE RECEPTOR"/>
    <property type="match status" value="1"/>
</dbReference>
<dbReference type="PROSITE" id="PS52016">
    <property type="entry name" value="TONB_DEPENDENT_REC_3"/>
    <property type="match status" value="1"/>
</dbReference>
<keyword evidence="8" id="KW-0408">Iron</keyword>
<dbReference type="RefSeq" id="WP_144069217.1">
    <property type="nucleotide sequence ID" value="NZ_CP041636.1"/>
</dbReference>
<comment type="subcellular location">
    <subcellularLocation>
        <location evidence="1 14">Cell outer membrane</location>
        <topology evidence="1 14">Multi-pass membrane protein</topology>
    </subcellularLocation>
</comment>
<dbReference type="InterPro" id="IPR037066">
    <property type="entry name" value="Plug_dom_sf"/>
</dbReference>
<evidence type="ECO:0000313" key="17">
    <source>
        <dbReference type="EMBL" id="QDO98236.1"/>
    </source>
</evidence>
<dbReference type="KEGG" id="fer:FNB15_13570"/>
<evidence type="ECO:0000256" key="9">
    <source>
        <dbReference type="ARBA" id="ARBA00023065"/>
    </source>
</evidence>
<dbReference type="FunFam" id="2.170.130.10:FF:000001">
    <property type="entry name" value="Catecholate siderophore TonB-dependent receptor"/>
    <property type="match status" value="1"/>
</dbReference>
<evidence type="ECO:0000256" key="15">
    <source>
        <dbReference type="RuleBase" id="RU003357"/>
    </source>
</evidence>
<keyword evidence="9" id="KW-0406">Ion transport</keyword>